<comment type="caution">
    <text evidence="1">The sequence shown here is derived from an EMBL/GenBank/DDBJ whole genome shotgun (WGS) entry which is preliminary data.</text>
</comment>
<dbReference type="EMBL" id="CAJVQC010016960">
    <property type="protein sequence ID" value="CAG8681231.1"/>
    <property type="molecule type" value="Genomic_DNA"/>
</dbReference>
<name>A0ACA9NXN7_9GLOM</name>
<evidence type="ECO:0000313" key="2">
    <source>
        <dbReference type="Proteomes" id="UP000789920"/>
    </source>
</evidence>
<dbReference type="Proteomes" id="UP000789920">
    <property type="component" value="Unassembled WGS sequence"/>
</dbReference>
<reference evidence="1" key="1">
    <citation type="submission" date="2021-06" db="EMBL/GenBank/DDBJ databases">
        <authorList>
            <person name="Kallberg Y."/>
            <person name="Tangrot J."/>
            <person name="Rosling A."/>
        </authorList>
    </citation>
    <scope>NUCLEOTIDE SEQUENCE</scope>
    <source>
        <strain evidence="1">MA461A</strain>
    </source>
</reference>
<sequence>HFLEHSTYKRYVLKKALKIWKQLGNKFVESADILTNWWMSVELKKNEDHIKTLAIRIHSISPHNTACELKNAKSELNYIDQNFHKESFLSIFNKIASSIENGTNLFDSDSVSLEELVEDTEDMEESSEEINDFVGKNLLNLKIGNLISLSFKLEFNELLNEEVVHDDKNFNVNDLINDSD</sequence>
<organism evidence="1 2">
    <name type="scientific">Racocetra persica</name>
    <dbReference type="NCBI Taxonomy" id="160502"/>
    <lineage>
        <taxon>Eukaryota</taxon>
        <taxon>Fungi</taxon>
        <taxon>Fungi incertae sedis</taxon>
        <taxon>Mucoromycota</taxon>
        <taxon>Glomeromycotina</taxon>
        <taxon>Glomeromycetes</taxon>
        <taxon>Diversisporales</taxon>
        <taxon>Gigasporaceae</taxon>
        <taxon>Racocetra</taxon>
    </lineage>
</organism>
<accession>A0ACA9NXN7</accession>
<protein>
    <submittedName>
        <fullName evidence="1">29763_t:CDS:1</fullName>
    </submittedName>
</protein>
<gene>
    <name evidence="1" type="ORF">RPERSI_LOCUS9124</name>
</gene>
<proteinExistence type="predicted"/>
<evidence type="ECO:0000313" key="1">
    <source>
        <dbReference type="EMBL" id="CAG8681231.1"/>
    </source>
</evidence>
<keyword evidence="2" id="KW-1185">Reference proteome</keyword>
<feature type="non-terminal residue" evidence="1">
    <location>
        <position position="1"/>
    </location>
</feature>